<name>A0A8J7LF67_9NOST</name>
<comment type="caution">
    <text evidence="1">The sequence shown here is derived from an EMBL/GenBank/DDBJ whole genome shotgun (WGS) entry which is preliminary data.</text>
</comment>
<accession>A0A8J7LF67</accession>
<dbReference type="AlphaFoldDB" id="A0A8J7LF67"/>
<proteinExistence type="predicted"/>
<sequence>MLHPNRQFFIPSSHGATKVIHLSDNRPTAAFTPEFGVVFCKNLADFANLVCVGNSRPFHDSLHDIFDNAMRWYFTFGRIKQLVAILRAECLGLAL</sequence>
<protein>
    <submittedName>
        <fullName evidence="1">Uncharacterized protein</fullName>
    </submittedName>
</protein>
<dbReference type="RefSeq" id="WP_214434444.1">
    <property type="nucleotide sequence ID" value="NZ_CAWPUQ010000108.1"/>
</dbReference>
<reference evidence="1 2" key="1">
    <citation type="journal article" date="2021" name="Int. J. Syst. Evol. Microbiol.">
        <title>Amazonocrinis nigriterrae gen. nov., sp. nov., Atlanticothrix silvestris gen. nov., sp. nov. and Dendronalium phyllosphericum gen. nov., sp. nov., nostocacean cyanobacteria from Brazilian environments.</title>
        <authorList>
            <person name="Alvarenga D.O."/>
            <person name="Andreote A.P.D."/>
            <person name="Branco L.H.Z."/>
            <person name="Delbaje E."/>
            <person name="Cruz R.B."/>
            <person name="Varani A.M."/>
            <person name="Fiore M.F."/>
        </authorList>
    </citation>
    <scope>NUCLEOTIDE SEQUENCE [LARGE SCALE GENOMIC DNA]</scope>
    <source>
        <strain evidence="1 2">CENA369</strain>
    </source>
</reference>
<evidence type="ECO:0000313" key="2">
    <source>
        <dbReference type="Proteomes" id="UP000662314"/>
    </source>
</evidence>
<evidence type="ECO:0000313" key="1">
    <source>
        <dbReference type="EMBL" id="MBH8575677.1"/>
    </source>
</evidence>
<gene>
    <name evidence="1" type="ORF">I8752_22245</name>
</gene>
<keyword evidence="2" id="KW-1185">Reference proteome</keyword>
<dbReference type="Proteomes" id="UP000662314">
    <property type="component" value="Unassembled WGS sequence"/>
</dbReference>
<dbReference type="EMBL" id="JAECZA010000196">
    <property type="protein sequence ID" value="MBH8575677.1"/>
    <property type="molecule type" value="Genomic_DNA"/>
</dbReference>
<organism evidence="1 2">
    <name type="scientific">Dendronalium phyllosphericum CENA369</name>
    <dbReference type="NCBI Taxonomy" id="1725256"/>
    <lineage>
        <taxon>Bacteria</taxon>
        <taxon>Bacillati</taxon>
        <taxon>Cyanobacteriota</taxon>
        <taxon>Cyanophyceae</taxon>
        <taxon>Nostocales</taxon>
        <taxon>Nostocaceae</taxon>
        <taxon>Dendronalium</taxon>
        <taxon>Dendronalium phyllosphericum</taxon>
    </lineage>
</organism>